<accession>A0A385ECS2</accession>
<name>A0A385ECS2_9CAUD</name>
<reference evidence="1" key="2">
    <citation type="submission" date="2021-07" db="EMBL/GenBank/DDBJ databases">
        <title>Giant CbK-like Caulobacter bacteriophages have genetically divergent genomes.</title>
        <authorList>
            <person name="Wilson K."/>
            <person name="Ely B."/>
        </authorList>
    </citation>
    <scope>NUCLEOTIDE SEQUENCE</scope>
</reference>
<dbReference type="EMBL" id="MH588547">
    <property type="protein sequence ID" value="AXQ69671.1"/>
    <property type="molecule type" value="Genomic_DNA"/>
</dbReference>
<dbReference type="Proteomes" id="UP000259683">
    <property type="component" value="Segment"/>
</dbReference>
<evidence type="ECO:0000313" key="2">
    <source>
        <dbReference type="Proteomes" id="UP000259683"/>
    </source>
</evidence>
<sequence>MIDERPTIQVLALHDDEIETFVPTPEQAAAIADGSLIIGRIRYAPNPDYVPPQEAA</sequence>
<keyword evidence="2" id="KW-1185">Reference proteome</keyword>
<protein>
    <submittedName>
        <fullName evidence="1">Uncharacterized protein</fullName>
    </submittedName>
</protein>
<proteinExistence type="predicted"/>
<organism evidence="1 2">
    <name type="scientific">Caulobacter phage CcrSC</name>
    <dbReference type="NCBI Taxonomy" id="2283272"/>
    <lineage>
        <taxon>Viruses</taxon>
        <taxon>Duplodnaviria</taxon>
        <taxon>Heunggongvirae</taxon>
        <taxon>Uroviricota</taxon>
        <taxon>Caudoviricetes</taxon>
        <taxon>Jeanschmidtviridae</taxon>
        <taxon>Bertelyvirus</taxon>
        <taxon>Bertelyvirus SC</taxon>
    </lineage>
</organism>
<gene>
    <name evidence="1" type="ORF">CcrSC_gp089</name>
</gene>
<reference evidence="1" key="1">
    <citation type="submission" date="2018-07" db="EMBL/GenBank/DDBJ databases">
        <authorList>
            <person name="Wilson K.M."/>
            <person name="Ely B."/>
        </authorList>
    </citation>
    <scope>NUCLEOTIDE SEQUENCE</scope>
</reference>
<evidence type="ECO:0000313" key="1">
    <source>
        <dbReference type="EMBL" id="AXQ69671.1"/>
    </source>
</evidence>